<dbReference type="SUPFAM" id="SSF53756">
    <property type="entry name" value="UDP-Glycosyltransferase/glycogen phosphorylase"/>
    <property type="match status" value="1"/>
</dbReference>
<reference evidence="3" key="1">
    <citation type="journal article" date="2023" name="Nat. Microbiol.">
        <title>Enrichment and characterization of a nitric oxide-reducing microbial community in a continuous bioreactor.</title>
        <authorList>
            <person name="Garrido-Amador P."/>
            <person name="Stortenbeker N."/>
            <person name="Wessels H.J.C.T."/>
            <person name="Speth D.R."/>
            <person name="Garcia-Heredia I."/>
            <person name="Kartal B."/>
        </authorList>
    </citation>
    <scope>NUCLEOTIDE SEQUENCE</scope>
    <source>
        <strain evidence="3">MAG1</strain>
    </source>
</reference>
<dbReference type="Pfam" id="PF13692">
    <property type="entry name" value="Glyco_trans_1_4"/>
    <property type="match status" value="1"/>
</dbReference>
<sequence>MKLLLVSQYFWPESFRINEVAASLAARGVETVILTGKPNYPDGKIFSGYRAWGCAEEACGKVRILRVPMFPRGSRSALRLALNYLSFIVSGTIFGPWLLRGFRPGAILVYCPSPLLQALPALLIGWLKRTPVIVYVQDLWPESLEATGHVRSRWILRGVGKVVGFIYRHADVILISSQPFAGPISRFAPNARIVYYPNSVDASFCDPEAGTKTDLPVLDGGFSVVFAGNIGSAQAVEVIVEAAALLADHSGIRLVILGSGSELEWMRQQVRERKLANLYLAGRFPVEAMPSLLARASALLVTLADRPIFAATVPNKIQAYMAVGRPIVACLNGEGARLVEEAEAGVAVPAEDAHGLADAILKLHRMSPQERDRLGENGRAYYRAHFDHEKLVSELIGHVREAMGDNA</sequence>
<dbReference type="KEGG" id="npv:OHM77_10565"/>
<dbReference type="PANTHER" id="PTHR12526">
    <property type="entry name" value="GLYCOSYLTRANSFERASE"/>
    <property type="match status" value="1"/>
</dbReference>
<name>A0AA49FK15_9PROT</name>
<feature type="transmembrane region" description="Helical" evidence="1">
    <location>
        <begin position="80"/>
        <end position="99"/>
    </location>
</feature>
<keyword evidence="1" id="KW-1133">Transmembrane helix</keyword>
<dbReference type="Pfam" id="PF13579">
    <property type="entry name" value="Glyco_trans_4_4"/>
    <property type="match status" value="1"/>
</dbReference>
<keyword evidence="1" id="KW-0472">Membrane</keyword>
<dbReference type="AlphaFoldDB" id="A0AA49FK15"/>
<feature type="domain" description="Glycosyltransferase subfamily 4-like N-terminal" evidence="2">
    <location>
        <begin position="16"/>
        <end position="198"/>
    </location>
</feature>
<dbReference type="GO" id="GO:0016757">
    <property type="term" value="F:glycosyltransferase activity"/>
    <property type="evidence" value="ECO:0007669"/>
    <property type="project" value="UniProtKB-ARBA"/>
</dbReference>
<protein>
    <submittedName>
        <fullName evidence="3">Glycosyltransferase family 4 protein</fullName>
    </submittedName>
</protein>
<proteinExistence type="predicted"/>
<dbReference type="Proteomes" id="UP001234916">
    <property type="component" value="Chromosome"/>
</dbReference>
<accession>A0AA49FK15</accession>
<dbReference type="CDD" id="cd03794">
    <property type="entry name" value="GT4_WbuB-like"/>
    <property type="match status" value="1"/>
</dbReference>
<organism evidence="3">
    <name type="scientific">Candidatus Nitricoxidivorans perseverans</name>
    <dbReference type="NCBI Taxonomy" id="2975601"/>
    <lineage>
        <taxon>Bacteria</taxon>
        <taxon>Pseudomonadati</taxon>
        <taxon>Pseudomonadota</taxon>
        <taxon>Betaproteobacteria</taxon>
        <taxon>Nitrosomonadales</taxon>
        <taxon>Sterolibacteriaceae</taxon>
        <taxon>Candidatus Nitricoxidivorans</taxon>
    </lineage>
</organism>
<dbReference type="Gene3D" id="3.40.50.2000">
    <property type="entry name" value="Glycogen Phosphorylase B"/>
    <property type="match status" value="2"/>
</dbReference>
<dbReference type="PANTHER" id="PTHR12526:SF622">
    <property type="entry name" value="GLYCOSYLTRANSFERASE (GROUP I)"/>
    <property type="match status" value="1"/>
</dbReference>
<dbReference type="EMBL" id="CP107246">
    <property type="protein sequence ID" value="WIM05134.1"/>
    <property type="molecule type" value="Genomic_DNA"/>
</dbReference>
<gene>
    <name evidence="3" type="ORF">OHM77_10565</name>
</gene>
<keyword evidence="1" id="KW-0812">Transmembrane</keyword>
<evidence type="ECO:0000313" key="3">
    <source>
        <dbReference type="EMBL" id="WIM05134.1"/>
    </source>
</evidence>
<evidence type="ECO:0000259" key="2">
    <source>
        <dbReference type="Pfam" id="PF13579"/>
    </source>
</evidence>
<dbReference type="InterPro" id="IPR028098">
    <property type="entry name" value="Glyco_trans_4-like_N"/>
</dbReference>
<evidence type="ECO:0000256" key="1">
    <source>
        <dbReference type="SAM" id="Phobius"/>
    </source>
</evidence>